<dbReference type="AlphaFoldDB" id="A0A916FA46"/>
<proteinExistence type="predicted"/>
<name>A0A916FA46_9PROT</name>
<gene>
    <name evidence="1" type="ORF">NTGZN8_190013</name>
</gene>
<dbReference type="EMBL" id="CAJNBL010000011">
    <property type="protein sequence ID" value="CAE6709388.1"/>
    <property type="molecule type" value="Genomic_DNA"/>
</dbReference>
<comment type="caution">
    <text evidence="1">The sequence shown here is derived from an EMBL/GenBank/DDBJ whole genome shotgun (WGS) entry which is preliminary data.</text>
</comment>
<organism evidence="1 2">
    <name type="scientific">Candidatus Nitrotoga fabula</name>
    <dbReference type="NCBI Taxonomy" id="2182327"/>
    <lineage>
        <taxon>Bacteria</taxon>
        <taxon>Pseudomonadati</taxon>
        <taxon>Pseudomonadota</taxon>
        <taxon>Betaproteobacteria</taxon>
        <taxon>Nitrosomonadales</taxon>
        <taxon>Gallionellaceae</taxon>
        <taxon>Candidatus Nitrotoga</taxon>
    </lineage>
</organism>
<reference evidence="1" key="1">
    <citation type="submission" date="2021-02" db="EMBL/GenBank/DDBJ databases">
        <authorList>
            <person name="Han P."/>
        </authorList>
    </citation>
    <scope>NUCLEOTIDE SEQUENCE</scope>
    <source>
        <strain evidence="1">Candidatus Nitrotoga sp. ZN8</strain>
    </source>
</reference>
<keyword evidence="2" id="KW-1185">Reference proteome</keyword>
<sequence>MIIQMQTIINKYITIETLTLAGEVENTEKKQIYICEIIFPVLIGFDYLQIENLSL</sequence>
<protein>
    <submittedName>
        <fullName evidence="1">Uncharacterized protein</fullName>
    </submittedName>
</protein>
<evidence type="ECO:0000313" key="1">
    <source>
        <dbReference type="EMBL" id="CAE6709388.1"/>
    </source>
</evidence>
<accession>A0A916FA46</accession>
<evidence type="ECO:0000313" key="2">
    <source>
        <dbReference type="Proteomes" id="UP000675882"/>
    </source>
</evidence>
<dbReference type="Proteomes" id="UP000675882">
    <property type="component" value="Unassembled WGS sequence"/>
</dbReference>